<dbReference type="AlphaFoldDB" id="A0A0G0AY57"/>
<evidence type="ECO:0008006" key="4">
    <source>
        <dbReference type="Google" id="ProtNLM"/>
    </source>
</evidence>
<feature type="transmembrane region" description="Helical" evidence="1">
    <location>
        <begin position="12"/>
        <end position="31"/>
    </location>
</feature>
<protein>
    <recommendedName>
        <fullName evidence="4">Type II secretion system protein</fullName>
    </recommendedName>
</protein>
<accession>A0A0G0AY57</accession>
<dbReference type="EMBL" id="LBOI01000009">
    <property type="protein sequence ID" value="KKP31495.1"/>
    <property type="molecule type" value="Genomic_DNA"/>
</dbReference>
<dbReference type="Pfam" id="PF07963">
    <property type="entry name" value="N_methyl"/>
    <property type="match status" value="1"/>
</dbReference>
<keyword evidence="1" id="KW-0812">Transmembrane</keyword>
<dbReference type="NCBIfam" id="TIGR02532">
    <property type="entry name" value="IV_pilin_GFxxxE"/>
    <property type="match status" value="1"/>
</dbReference>
<keyword evidence="1" id="KW-0472">Membrane</keyword>
<comment type="caution">
    <text evidence="2">The sequence shown here is derived from an EMBL/GenBank/DDBJ whole genome shotgun (WGS) entry which is preliminary data.</text>
</comment>
<evidence type="ECO:0000313" key="2">
    <source>
        <dbReference type="EMBL" id="KKP31495.1"/>
    </source>
</evidence>
<name>A0A0G0AY57_9BACT</name>
<sequence length="161" mass="17284">MKKNKGFSLIEILIVISIFSVVGILSTRAILLTMRGAKKSDSQVRVRENVNYALSVIERQIRSSESVTCTASTTILNYVSLEGTSATFSCVTAGTDKYIASGSARLTSGDIVITSCSFDCTQVDQNKPPIVKVSIVAEDATTTSIEKGSVTAETEIVTRNY</sequence>
<evidence type="ECO:0000256" key="1">
    <source>
        <dbReference type="SAM" id="Phobius"/>
    </source>
</evidence>
<evidence type="ECO:0000313" key="3">
    <source>
        <dbReference type="Proteomes" id="UP000034803"/>
    </source>
</evidence>
<dbReference type="PROSITE" id="PS00409">
    <property type="entry name" value="PROKAR_NTER_METHYL"/>
    <property type="match status" value="1"/>
</dbReference>
<dbReference type="Proteomes" id="UP000034803">
    <property type="component" value="Unassembled WGS sequence"/>
</dbReference>
<gene>
    <name evidence="2" type="ORF">UR21_C0009G0076</name>
</gene>
<reference evidence="2 3" key="1">
    <citation type="journal article" date="2015" name="Nature">
        <title>rRNA introns, odd ribosomes, and small enigmatic genomes across a large radiation of phyla.</title>
        <authorList>
            <person name="Brown C.T."/>
            <person name="Hug L.A."/>
            <person name="Thomas B.C."/>
            <person name="Sharon I."/>
            <person name="Castelle C.J."/>
            <person name="Singh A."/>
            <person name="Wilkins M.J."/>
            <person name="Williams K.H."/>
            <person name="Banfield J.F."/>
        </authorList>
    </citation>
    <scope>NUCLEOTIDE SEQUENCE [LARGE SCALE GENOMIC DNA]</scope>
</reference>
<organism evidence="2 3">
    <name type="scientific">Candidatus Woesebacteria bacterium GW2011_GWC2_31_9</name>
    <dbReference type="NCBI Taxonomy" id="1618586"/>
    <lineage>
        <taxon>Bacteria</taxon>
        <taxon>Candidatus Woeseibacteriota</taxon>
    </lineage>
</organism>
<keyword evidence="1" id="KW-1133">Transmembrane helix</keyword>
<proteinExistence type="predicted"/>
<dbReference type="InterPro" id="IPR012902">
    <property type="entry name" value="N_methyl_site"/>
</dbReference>